<dbReference type="GO" id="GO:0016020">
    <property type="term" value="C:membrane"/>
    <property type="evidence" value="ECO:0007669"/>
    <property type="project" value="TreeGrafter"/>
</dbReference>
<sequence length="282" mass="30943">MNPSVIRRGYANLDSGQLHFREAGNPEKPTLLLLHQAPSSGEMYEKMMVELASEFHLLAPDLPGFGQSDGLGNAPIDGDTITSWADVIAGFCAEFTSSIIGVFGHHTGATVATELLYRHPQFNARLMLSGPTLLNKMLKEILPEKARAFPETKDGLHLLGMWQRMAQKDFAAPLDIVLRETSLGLAMGSRYPDAYQAVIEHDYRKAISAIRQPVLMFAGTADPLYSVLDEAFECVQQGVKTEIAAGTSWVCDLNPNAVCQLIRRFMVAEVAEGSKVEWCSES</sequence>
<evidence type="ECO:0000313" key="4">
    <source>
        <dbReference type="Proteomes" id="UP000435877"/>
    </source>
</evidence>
<dbReference type="Proteomes" id="UP000439591">
    <property type="component" value="Unassembled WGS sequence"/>
</dbReference>
<dbReference type="PANTHER" id="PTHR43798:SF33">
    <property type="entry name" value="HYDROLASE, PUTATIVE (AFU_ORTHOLOGUE AFUA_2G14860)-RELATED"/>
    <property type="match status" value="1"/>
</dbReference>
<proteinExistence type="predicted"/>
<dbReference type="OrthoDB" id="9779853at2"/>
<dbReference type="InterPro" id="IPR050266">
    <property type="entry name" value="AB_hydrolase_sf"/>
</dbReference>
<name>A0A5S9MXM8_9GAMM</name>
<organism evidence="2 5">
    <name type="scientific">Zhongshania aliphaticivorans</name>
    <dbReference type="NCBI Taxonomy" id="1470434"/>
    <lineage>
        <taxon>Bacteria</taxon>
        <taxon>Pseudomonadati</taxon>
        <taxon>Pseudomonadota</taxon>
        <taxon>Gammaproteobacteria</taxon>
        <taxon>Cellvibrionales</taxon>
        <taxon>Spongiibacteraceae</taxon>
        <taxon>Zhongshania</taxon>
    </lineage>
</organism>
<dbReference type="PANTHER" id="PTHR43798">
    <property type="entry name" value="MONOACYLGLYCEROL LIPASE"/>
    <property type="match status" value="1"/>
</dbReference>
<keyword evidence="4" id="KW-1185">Reference proteome</keyword>
<dbReference type="InterPro" id="IPR029058">
    <property type="entry name" value="AB_hydrolase_fold"/>
</dbReference>
<evidence type="ECO:0000313" key="5">
    <source>
        <dbReference type="Proteomes" id="UP000439591"/>
    </source>
</evidence>
<gene>
    <name evidence="3" type="ORF">IHBHHGIJ_00711</name>
    <name evidence="2" type="ORF">KFEGEMFD_00439</name>
</gene>
<feature type="domain" description="AB hydrolase-1" evidence="1">
    <location>
        <begin position="29"/>
        <end position="224"/>
    </location>
</feature>
<evidence type="ECO:0000313" key="3">
    <source>
        <dbReference type="EMBL" id="CAA0084582.1"/>
    </source>
</evidence>
<dbReference type="Proteomes" id="UP000435877">
    <property type="component" value="Unassembled WGS sequence"/>
</dbReference>
<evidence type="ECO:0000313" key="2">
    <source>
        <dbReference type="EMBL" id="CAA0081915.1"/>
    </source>
</evidence>
<dbReference type="RefSeq" id="WP_159267381.1">
    <property type="nucleotide sequence ID" value="NZ_CACSIK010000001.1"/>
</dbReference>
<evidence type="ECO:0000259" key="1">
    <source>
        <dbReference type="Pfam" id="PF00561"/>
    </source>
</evidence>
<dbReference type="AlphaFoldDB" id="A0A5S9MXM8"/>
<dbReference type="InterPro" id="IPR000073">
    <property type="entry name" value="AB_hydrolase_1"/>
</dbReference>
<dbReference type="Pfam" id="PF00561">
    <property type="entry name" value="Abhydrolase_1"/>
    <property type="match status" value="1"/>
</dbReference>
<dbReference type="SUPFAM" id="SSF53474">
    <property type="entry name" value="alpha/beta-Hydrolases"/>
    <property type="match status" value="1"/>
</dbReference>
<protein>
    <recommendedName>
        <fullName evidence="1">AB hydrolase-1 domain-containing protein</fullName>
    </recommendedName>
</protein>
<dbReference type="Gene3D" id="3.40.50.1820">
    <property type="entry name" value="alpha/beta hydrolase"/>
    <property type="match status" value="1"/>
</dbReference>
<accession>A0A5S9MXM8</accession>
<reference evidence="4 5" key="1">
    <citation type="submission" date="2019-11" db="EMBL/GenBank/DDBJ databases">
        <authorList>
            <person name="Holert J."/>
        </authorList>
    </citation>
    <scope>NUCLEOTIDE SEQUENCE [LARGE SCALE GENOMIC DNA]</scope>
    <source>
        <strain evidence="2">BC3_2A</strain>
        <strain evidence="3">SB11_1A</strain>
    </source>
</reference>
<dbReference type="PRINTS" id="PR00111">
    <property type="entry name" value="ABHYDROLASE"/>
</dbReference>
<dbReference type="EMBL" id="CACSIK010000001">
    <property type="protein sequence ID" value="CAA0084582.1"/>
    <property type="molecule type" value="Genomic_DNA"/>
</dbReference>
<dbReference type="EMBL" id="CACSIM010000001">
    <property type="protein sequence ID" value="CAA0081915.1"/>
    <property type="molecule type" value="Genomic_DNA"/>
</dbReference>